<organism evidence="2">
    <name type="scientific">marine metagenome</name>
    <dbReference type="NCBI Taxonomy" id="408172"/>
    <lineage>
        <taxon>unclassified sequences</taxon>
        <taxon>metagenomes</taxon>
        <taxon>ecological metagenomes</taxon>
    </lineage>
</organism>
<evidence type="ECO:0000313" key="2">
    <source>
        <dbReference type="EMBL" id="SVA64334.1"/>
    </source>
</evidence>
<proteinExistence type="predicted"/>
<dbReference type="InterPro" id="IPR038607">
    <property type="entry name" value="PhoD-like_sf"/>
</dbReference>
<dbReference type="SUPFAM" id="SSF56300">
    <property type="entry name" value="Metallo-dependent phosphatases"/>
    <property type="match status" value="1"/>
</dbReference>
<dbReference type="InterPro" id="IPR018946">
    <property type="entry name" value="PhoD-like_MPP"/>
</dbReference>
<dbReference type="AlphaFoldDB" id="A0A381XHU5"/>
<reference evidence="2" key="1">
    <citation type="submission" date="2018-05" db="EMBL/GenBank/DDBJ databases">
        <authorList>
            <person name="Lanie J.A."/>
            <person name="Ng W.-L."/>
            <person name="Kazmierczak K.M."/>
            <person name="Andrzejewski T.M."/>
            <person name="Davidsen T.M."/>
            <person name="Wayne K.J."/>
            <person name="Tettelin H."/>
            <person name="Glass J.I."/>
            <person name="Rusch D."/>
            <person name="Podicherti R."/>
            <person name="Tsui H.-C.T."/>
            <person name="Winkler M.E."/>
        </authorList>
    </citation>
    <scope>NUCLEOTIDE SEQUENCE</scope>
</reference>
<dbReference type="PROSITE" id="PS51257">
    <property type="entry name" value="PROKAR_LIPOPROTEIN"/>
    <property type="match status" value="1"/>
</dbReference>
<dbReference type="PANTHER" id="PTHR33987">
    <property type="entry name" value="CALCINEURIN-LIKE METALLO-PHOSPHOESTERASE SUPERFAMILY PROTEIN"/>
    <property type="match status" value="1"/>
</dbReference>
<dbReference type="CDD" id="cd07389">
    <property type="entry name" value="MPP_PhoD"/>
    <property type="match status" value="1"/>
</dbReference>
<dbReference type="InterPro" id="IPR029052">
    <property type="entry name" value="Metallo-depent_PP-like"/>
</dbReference>
<dbReference type="Gene3D" id="3.60.21.70">
    <property type="entry name" value="PhoD-like phosphatase"/>
    <property type="match status" value="1"/>
</dbReference>
<feature type="domain" description="PhoD-like phosphatase metallophosphatase" evidence="1">
    <location>
        <begin position="67"/>
        <end position="319"/>
    </location>
</feature>
<dbReference type="Pfam" id="PF09423">
    <property type="entry name" value="PhoD"/>
    <property type="match status" value="1"/>
</dbReference>
<dbReference type="PANTHER" id="PTHR33987:SF1">
    <property type="entry name" value="CALCINEURIN-LIKE METALLO-PHOSPHOESTERASE SUPERFAMILY PROTEIN"/>
    <property type="match status" value="1"/>
</dbReference>
<gene>
    <name evidence="2" type="ORF">METZ01_LOCUS117188</name>
</gene>
<name>A0A381XHU5_9ZZZZ</name>
<protein>
    <recommendedName>
        <fullName evidence="1">PhoD-like phosphatase metallophosphatase domain-containing protein</fullName>
    </recommendedName>
</protein>
<accession>A0A381XHU5</accession>
<dbReference type="EMBL" id="UINC01015241">
    <property type="protein sequence ID" value="SVA64334.1"/>
    <property type="molecule type" value="Genomic_DNA"/>
</dbReference>
<evidence type="ECO:0000259" key="1">
    <source>
        <dbReference type="Pfam" id="PF09423"/>
    </source>
</evidence>
<sequence>MMRPHFLTVTLPFILALLVAGCGNAGNHDSDQSPETGKVFSPRSYDHLADGTSVKIGFGSCLDQDKSMAILDKVKEAAPDMFLMLGDNVYGDTPSGALTRMESAYAKQKENFAAMNPDFPVEAIWDDHEFGINDGGGDYPHKDETEKMFLEFWEIPEDDVRRTRPGLYTEQNLEISGKTVQIITLDTRYFRDPLDPTDEYGAAGKERYLSTDDTTRSMLGTAQWLWLEEKLQEPADYRLIVSSIQFLAVGHGWECWKIFPHERNRLVAMLDEYSLDNVLFLTGDRHRGGLYQLTTPAGNTIHEITSSPLNAITFPEEENGPLRLGATYPDSNFGLITIDTAQNTMLVELKDGNGENVNSFTIEPGS</sequence>